<accession>A0ABU0NGG6</accession>
<evidence type="ECO:0000313" key="2">
    <source>
        <dbReference type="EMBL" id="MDQ0578193.1"/>
    </source>
</evidence>
<organism evidence="2 3">
    <name type="scientific">Streptomyces rishiriensis</name>
    <dbReference type="NCBI Taxonomy" id="68264"/>
    <lineage>
        <taxon>Bacteria</taxon>
        <taxon>Bacillati</taxon>
        <taxon>Actinomycetota</taxon>
        <taxon>Actinomycetes</taxon>
        <taxon>Kitasatosporales</taxon>
        <taxon>Streptomycetaceae</taxon>
        <taxon>Streptomyces</taxon>
    </lineage>
</organism>
<dbReference type="Proteomes" id="UP001230654">
    <property type="component" value="Unassembled WGS sequence"/>
</dbReference>
<comment type="caution">
    <text evidence="2">The sequence shown here is derived from an EMBL/GenBank/DDBJ whole genome shotgun (WGS) entry which is preliminary data.</text>
</comment>
<reference evidence="2 3" key="1">
    <citation type="submission" date="2023-07" db="EMBL/GenBank/DDBJ databases">
        <title>Comparative genomics of wheat-associated soil bacteria to identify genetic determinants of phenazine resistance.</title>
        <authorList>
            <person name="Mouncey N."/>
        </authorList>
    </citation>
    <scope>NUCLEOTIDE SEQUENCE [LARGE SCALE GENOMIC DNA]</scope>
    <source>
        <strain evidence="2 3">B2I6</strain>
    </source>
</reference>
<protein>
    <submittedName>
        <fullName evidence="2">Uncharacterized protein</fullName>
    </submittedName>
</protein>
<feature type="region of interest" description="Disordered" evidence="1">
    <location>
        <begin position="1"/>
        <end position="64"/>
    </location>
</feature>
<name>A0ABU0NGG6_STRRH</name>
<dbReference type="EMBL" id="JAUSWV010000001">
    <property type="protein sequence ID" value="MDQ0578193.1"/>
    <property type="molecule type" value="Genomic_DNA"/>
</dbReference>
<gene>
    <name evidence="2" type="ORF">QF030_000371</name>
</gene>
<evidence type="ECO:0000313" key="3">
    <source>
        <dbReference type="Proteomes" id="UP001230654"/>
    </source>
</evidence>
<keyword evidence="3" id="KW-1185">Reference proteome</keyword>
<evidence type="ECO:0000256" key="1">
    <source>
        <dbReference type="SAM" id="MobiDB-lite"/>
    </source>
</evidence>
<sequence length="64" mass="6781">MEHREEPARRTARRAPATPEAVGARAPDSRPAHGGSTLRRHDNRSTSGHAACGAFGPCAHGTLR</sequence>
<proteinExistence type="predicted"/>